<name>A0A1L9RAU3_ASPWE</name>
<sequence length="717" mass="79709">MPDQNIPERVSTQSSGSYGARKLTPSCSRCRASKLKCDRKEPCMECIKRNVGHLCTKDEIRQRRKRTKKNPNATPGSQINTAPSQETEAEDVAQVLEQYIDGTPSYQSASVAPDYPNTYWFQKEDEKRALIREIVDSLPEVDVIHALHQVFVTRCQGPLGNIVHTPTFMKQAEALYDCLSFVSPEERAIALSNTVSMDMLACHILALVLSFAFHPTPSILGWVSTPLTLRVEELRASDRLSKTWSSLALHCLRGRVSLFCGSIASLQAAVMLLLNGQEEPFELDTMLVSAISAAQKLGLHRLGEARLDVTSDSSMDAPHIRTEIGIRIWWALAVRDWSRGQLLGYYSIRPTQFNTRMPLHINDDDLCQTANGDITERPRSEFTMLSYTVHAIEIALLVHESIDPHHQEKNSNATLNKKYEKLVSALPPHFRLGSTIALAAQGPMAAIPVHRWMLHQHLWSLFLRLHRSALSSTDGRSSCQLLAQHIITTQAQIQARCTVCGSLSTAETRLFSAAMVLILDLLFPARNNAVGHSIAQLGRLMARDKVREAIALMSRSEEDSSTHDAYPGRVNSAQRSVFILESLMGLEEEEFDNNEDGRQGMQNDTNASTLKNKVMQILSPLQTNTNNTFQPFSSPNMHIQSLPTADSFQDLDVLPILSNDPNCNFWQFVDFSPLSPLPFSTTGQNDLQESAGLQTITGSMPFTPSSDGIGRYEVGGI</sequence>
<gene>
    <name evidence="8" type="ORF">ASPWEDRAFT_139355</name>
</gene>
<evidence type="ECO:0000256" key="2">
    <source>
        <dbReference type="ARBA" id="ARBA00023015"/>
    </source>
</evidence>
<dbReference type="STRING" id="1073089.A0A1L9RAU3"/>
<evidence type="ECO:0000256" key="6">
    <source>
        <dbReference type="SAM" id="MobiDB-lite"/>
    </source>
</evidence>
<dbReference type="RefSeq" id="XP_040685654.1">
    <property type="nucleotide sequence ID" value="XM_040829386.1"/>
</dbReference>
<comment type="subcellular location">
    <subcellularLocation>
        <location evidence="1">Nucleus</location>
    </subcellularLocation>
</comment>
<keyword evidence="3" id="KW-0238">DNA-binding</keyword>
<evidence type="ECO:0000313" key="8">
    <source>
        <dbReference type="EMBL" id="OJJ31977.1"/>
    </source>
</evidence>
<organism evidence="8 9">
    <name type="scientific">Aspergillus wentii DTO 134E9</name>
    <dbReference type="NCBI Taxonomy" id="1073089"/>
    <lineage>
        <taxon>Eukaryota</taxon>
        <taxon>Fungi</taxon>
        <taxon>Dikarya</taxon>
        <taxon>Ascomycota</taxon>
        <taxon>Pezizomycotina</taxon>
        <taxon>Eurotiomycetes</taxon>
        <taxon>Eurotiomycetidae</taxon>
        <taxon>Eurotiales</taxon>
        <taxon>Aspergillaceae</taxon>
        <taxon>Aspergillus</taxon>
        <taxon>Aspergillus subgen. Cremei</taxon>
    </lineage>
</organism>
<dbReference type="InterPro" id="IPR001138">
    <property type="entry name" value="Zn2Cys6_DnaBD"/>
</dbReference>
<dbReference type="Proteomes" id="UP000184383">
    <property type="component" value="Unassembled WGS sequence"/>
</dbReference>
<dbReference type="GeneID" id="63745234"/>
<dbReference type="InterPro" id="IPR036864">
    <property type="entry name" value="Zn2-C6_fun-type_DNA-bd_sf"/>
</dbReference>
<dbReference type="CDD" id="cd12148">
    <property type="entry name" value="fungal_TF_MHR"/>
    <property type="match status" value="1"/>
</dbReference>
<dbReference type="Pfam" id="PF00172">
    <property type="entry name" value="Zn_clus"/>
    <property type="match status" value="1"/>
</dbReference>
<protein>
    <recommendedName>
        <fullName evidence="7">Zn(2)-C6 fungal-type domain-containing protein</fullName>
    </recommendedName>
</protein>
<dbReference type="EMBL" id="KV878215">
    <property type="protein sequence ID" value="OJJ31977.1"/>
    <property type="molecule type" value="Genomic_DNA"/>
</dbReference>
<dbReference type="PANTHER" id="PTHR31001">
    <property type="entry name" value="UNCHARACTERIZED TRANSCRIPTIONAL REGULATORY PROTEIN"/>
    <property type="match status" value="1"/>
</dbReference>
<feature type="region of interest" description="Disordered" evidence="6">
    <location>
        <begin position="1"/>
        <end position="24"/>
    </location>
</feature>
<reference evidence="9" key="1">
    <citation type="journal article" date="2017" name="Genome Biol.">
        <title>Comparative genomics reveals high biological diversity and specific adaptations in the industrially and medically important fungal genus Aspergillus.</title>
        <authorList>
            <person name="de Vries R.P."/>
            <person name="Riley R."/>
            <person name="Wiebenga A."/>
            <person name="Aguilar-Osorio G."/>
            <person name="Amillis S."/>
            <person name="Uchima C.A."/>
            <person name="Anderluh G."/>
            <person name="Asadollahi M."/>
            <person name="Askin M."/>
            <person name="Barry K."/>
            <person name="Battaglia E."/>
            <person name="Bayram O."/>
            <person name="Benocci T."/>
            <person name="Braus-Stromeyer S.A."/>
            <person name="Caldana C."/>
            <person name="Canovas D."/>
            <person name="Cerqueira G.C."/>
            <person name="Chen F."/>
            <person name="Chen W."/>
            <person name="Choi C."/>
            <person name="Clum A."/>
            <person name="Dos Santos R.A."/>
            <person name="Damasio A.R."/>
            <person name="Diallinas G."/>
            <person name="Emri T."/>
            <person name="Fekete E."/>
            <person name="Flipphi M."/>
            <person name="Freyberg S."/>
            <person name="Gallo A."/>
            <person name="Gournas C."/>
            <person name="Habgood R."/>
            <person name="Hainaut M."/>
            <person name="Harispe M.L."/>
            <person name="Henrissat B."/>
            <person name="Hilden K.S."/>
            <person name="Hope R."/>
            <person name="Hossain A."/>
            <person name="Karabika E."/>
            <person name="Karaffa L."/>
            <person name="Karanyi Z."/>
            <person name="Krasevec N."/>
            <person name="Kuo A."/>
            <person name="Kusch H."/>
            <person name="LaButti K."/>
            <person name="Lagendijk E.L."/>
            <person name="Lapidus A."/>
            <person name="Levasseur A."/>
            <person name="Lindquist E."/>
            <person name="Lipzen A."/>
            <person name="Logrieco A.F."/>
            <person name="MacCabe A."/>
            <person name="Maekelae M.R."/>
            <person name="Malavazi I."/>
            <person name="Melin P."/>
            <person name="Meyer V."/>
            <person name="Mielnichuk N."/>
            <person name="Miskei M."/>
            <person name="Molnar A.P."/>
            <person name="Mule G."/>
            <person name="Ngan C.Y."/>
            <person name="Orejas M."/>
            <person name="Orosz E."/>
            <person name="Ouedraogo J.P."/>
            <person name="Overkamp K.M."/>
            <person name="Park H.-S."/>
            <person name="Perrone G."/>
            <person name="Piumi F."/>
            <person name="Punt P.J."/>
            <person name="Ram A.F."/>
            <person name="Ramon A."/>
            <person name="Rauscher S."/>
            <person name="Record E."/>
            <person name="Riano-Pachon D.M."/>
            <person name="Robert V."/>
            <person name="Roehrig J."/>
            <person name="Ruller R."/>
            <person name="Salamov A."/>
            <person name="Salih N.S."/>
            <person name="Samson R.A."/>
            <person name="Sandor E."/>
            <person name="Sanguinetti M."/>
            <person name="Schuetze T."/>
            <person name="Sepcic K."/>
            <person name="Shelest E."/>
            <person name="Sherlock G."/>
            <person name="Sophianopoulou V."/>
            <person name="Squina F.M."/>
            <person name="Sun H."/>
            <person name="Susca A."/>
            <person name="Todd R.B."/>
            <person name="Tsang A."/>
            <person name="Unkles S.E."/>
            <person name="van de Wiele N."/>
            <person name="van Rossen-Uffink D."/>
            <person name="Oliveira J.V."/>
            <person name="Vesth T.C."/>
            <person name="Visser J."/>
            <person name="Yu J.-H."/>
            <person name="Zhou M."/>
            <person name="Andersen M.R."/>
            <person name="Archer D.B."/>
            <person name="Baker S.E."/>
            <person name="Benoit I."/>
            <person name="Brakhage A.A."/>
            <person name="Braus G.H."/>
            <person name="Fischer R."/>
            <person name="Frisvad J.C."/>
            <person name="Goldman G.H."/>
            <person name="Houbraken J."/>
            <person name="Oakley B."/>
            <person name="Pocsi I."/>
            <person name="Scazzocchio C."/>
            <person name="Seiboth B."/>
            <person name="vanKuyk P.A."/>
            <person name="Wortman J."/>
            <person name="Dyer P.S."/>
            <person name="Grigoriev I.V."/>
        </authorList>
    </citation>
    <scope>NUCLEOTIDE SEQUENCE [LARGE SCALE GENOMIC DNA]</scope>
    <source>
        <strain evidence="9">DTO 134E9</strain>
    </source>
</reference>
<dbReference type="GO" id="GO:0000981">
    <property type="term" value="F:DNA-binding transcription factor activity, RNA polymerase II-specific"/>
    <property type="evidence" value="ECO:0007669"/>
    <property type="project" value="InterPro"/>
</dbReference>
<dbReference type="PROSITE" id="PS00463">
    <property type="entry name" value="ZN2_CY6_FUNGAL_1"/>
    <property type="match status" value="1"/>
</dbReference>
<dbReference type="SUPFAM" id="SSF57701">
    <property type="entry name" value="Zn2/Cys6 DNA-binding domain"/>
    <property type="match status" value="1"/>
</dbReference>
<feature type="region of interest" description="Disordered" evidence="6">
    <location>
        <begin position="61"/>
        <end position="88"/>
    </location>
</feature>
<dbReference type="GO" id="GO:0003677">
    <property type="term" value="F:DNA binding"/>
    <property type="evidence" value="ECO:0007669"/>
    <property type="project" value="UniProtKB-KW"/>
</dbReference>
<evidence type="ECO:0000313" key="9">
    <source>
        <dbReference type="Proteomes" id="UP000184383"/>
    </source>
</evidence>
<accession>A0A1L9RAU3</accession>
<keyword evidence="2" id="KW-0805">Transcription regulation</keyword>
<feature type="domain" description="Zn(2)-C6 fungal-type" evidence="7">
    <location>
        <begin position="26"/>
        <end position="57"/>
    </location>
</feature>
<proteinExistence type="predicted"/>
<evidence type="ECO:0000259" key="7">
    <source>
        <dbReference type="PROSITE" id="PS50048"/>
    </source>
</evidence>
<evidence type="ECO:0000256" key="4">
    <source>
        <dbReference type="ARBA" id="ARBA00023163"/>
    </source>
</evidence>
<evidence type="ECO:0000256" key="1">
    <source>
        <dbReference type="ARBA" id="ARBA00004123"/>
    </source>
</evidence>
<dbReference type="VEuPathDB" id="FungiDB:ASPWEDRAFT_139355"/>
<dbReference type="PANTHER" id="PTHR31001:SF90">
    <property type="entry name" value="CENTROMERE DNA-BINDING PROTEIN COMPLEX CBF3 SUBUNIT B"/>
    <property type="match status" value="1"/>
</dbReference>
<keyword evidence="5" id="KW-0539">Nucleus</keyword>
<dbReference type="CDD" id="cd00067">
    <property type="entry name" value="GAL4"/>
    <property type="match status" value="1"/>
</dbReference>
<evidence type="ECO:0000256" key="5">
    <source>
        <dbReference type="ARBA" id="ARBA00023242"/>
    </source>
</evidence>
<dbReference type="GO" id="GO:0008270">
    <property type="term" value="F:zinc ion binding"/>
    <property type="evidence" value="ECO:0007669"/>
    <property type="project" value="InterPro"/>
</dbReference>
<feature type="compositionally biased region" description="Polar residues" evidence="6">
    <location>
        <begin position="70"/>
        <end position="86"/>
    </location>
</feature>
<dbReference type="GO" id="GO:0005634">
    <property type="term" value="C:nucleus"/>
    <property type="evidence" value="ECO:0007669"/>
    <property type="project" value="UniProtKB-SubCell"/>
</dbReference>
<dbReference type="SMART" id="SM00066">
    <property type="entry name" value="GAL4"/>
    <property type="match status" value="1"/>
</dbReference>
<keyword evidence="4" id="KW-0804">Transcription</keyword>
<dbReference type="OrthoDB" id="3014581at2759"/>
<dbReference type="InterPro" id="IPR050613">
    <property type="entry name" value="Sec_Metabolite_Reg"/>
</dbReference>
<keyword evidence="9" id="KW-1185">Reference proteome</keyword>
<dbReference type="PROSITE" id="PS50048">
    <property type="entry name" value="ZN2_CY6_FUNGAL_2"/>
    <property type="match status" value="1"/>
</dbReference>
<dbReference type="AlphaFoldDB" id="A0A1L9RAU3"/>
<dbReference type="Gene3D" id="4.10.240.10">
    <property type="entry name" value="Zn(2)-C6 fungal-type DNA-binding domain"/>
    <property type="match status" value="1"/>
</dbReference>
<evidence type="ECO:0000256" key="3">
    <source>
        <dbReference type="ARBA" id="ARBA00023125"/>
    </source>
</evidence>